<protein>
    <submittedName>
        <fullName evidence="1">Uncharacterized protein</fullName>
    </submittedName>
</protein>
<dbReference type="Proteomes" id="UP000799755">
    <property type="component" value="Unassembled WGS sequence"/>
</dbReference>
<accession>A0ACB6QGE8</accession>
<sequence>MGRREGSTNAGGPWERLQVREGSAKAVNCRAKPSGCGSEEGADSAARRTLLDAADERLLERRSRGAEGKGALGYRQEGGEGRSRQEEGWRRDAHTLLFPTAPEAQRPKSKLLSPRARAQAVAGGLPLMQCVQVPVEFRVSLARWRLASALTGRGRAKMTGFKGPGPQPAAHTARSRRRTGPELLARRLAQKQAVTRSAAGRVQRTGEQRAVSSEQSSSLSALWPRSTTSTAPRRTAPRCSHAAARQHDAPWSRRAAAQLQSLFCTTAPFGEPGRFVRSLGVTEQPRAGKGAMELCSDGDGAGSSLELTGRFETQREPAAHRAKHGPRAESPVARRASHKARKLHTPIHAVPPGRWLGGVNRRPLGVQSNCASAAVSNRRPTHGLYLFRSTTALHRTALQPRIGVGGHTLAAVPVAACSPAAVHIDN</sequence>
<gene>
    <name evidence="1" type="ORF">BDR25DRAFT_378274</name>
</gene>
<evidence type="ECO:0000313" key="2">
    <source>
        <dbReference type="Proteomes" id="UP000799755"/>
    </source>
</evidence>
<organism evidence="1 2">
    <name type="scientific">Lindgomyces ingoldianus</name>
    <dbReference type="NCBI Taxonomy" id="673940"/>
    <lineage>
        <taxon>Eukaryota</taxon>
        <taxon>Fungi</taxon>
        <taxon>Dikarya</taxon>
        <taxon>Ascomycota</taxon>
        <taxon>Pezizomycotina</taxon>
        <taxon>Dothideomycetes</taxon>
        <taxon>Pleosporomycetidae</taxon>
        <taxon>Pleosporales</taxon>
        <taxon>Lindgomycetaceae</taxon>
        <taxon>Lindgomyces</taxon>
    </lineage>
</organism>
<proteinExistence type="predicted"/>
<name>A0ACB6QGE8_9PLEO</name>
<dbReference type="EMBL" id="MU003527">
    <property type="protein sequence ID" value="KAF2465999.1"/>
    <property type="molecule type" value="Genomic_DNA"/>
</dbReference>
<comment type="caution">
    <text evidence="1">The sequence shown here is derived from an EMBL/GenBank/DDBJ whole genome shotgun (WGS) entry which is preliminary data.</text>
</comment>
<evidence type="ECO:0000313" key="1">
    <source>
        <dbReference type="EMBL" id="KAF2465999.1"/>
    </source>
</evidence>
<reference evidence="1" key="1">
    <citation type="journal article" date="2020" name="Stud. Mycol.">
        <title>101 Dothideomycetes genomes: a test case for predicting lifestyles and emergence of pathogens.</title>
        <authorList>
            <person name="Haridas S."/>
            <person name="Albert R."/>
            <person name="Binder M."/>
            <person name="Bloem J."/>
            <person name="Labutti K."/>
            <person name="Salamov A."/>
            <person name="Andreopoulos B."/>
            <person name="Baker S."/>
            <person name="Barry K."/>
            <person name="Bills G."/>
            <person name="Bluhm B."/>
            <person name="Cannon C."/>
            <person name="Castanera R."/>
            <person name="Culley D."/>
            <person name="Daum C."/>
            <person name="Ezra D."/>
            <person name="Gonzalez J."/>
            <person name="Henrissat B."/>
            <person name="Kuo A."/>
            <person name="Liang C."/>
            <person name="Lipzen A."/>
            <person name="Lutzoni F."/>
            <person name="Magnuson J."/>
            <person name="Mondo S."/>
            <person name="Nolan M."/>
            <person name="Ohm R."/>
            <person name="Pangilinan J."/>
            <person name="Park H.-J."/>
            <person name="Ramirez L."/>
            <person name="Alfaro M."/>
            <person name="Sun H."/>
            <person name="Tritt A."/>
            <person name="Yoshinaga Y."/>
            <person name="Zwiers L.-H."/>
            <person name="Turgeon B."/>
            <person name="Goodwin S."/>
            <person name="Spatafora J."/>
            <person name="Crous P."/>
            <person name="Grigoriev I."/>
        </authorList>
    </citation>
    <scope>NUCLEOTIDE SEQUENCE</scope>
    <source>
        <strain evidence="1">ATCC 200398</strain>
    </source>
</reference>
<keyword evidence="2" id="KW-1185">Reference proteome</keyword>